<dbReference type="NCBIfam" id="NF040582">
    <property type="entry name" value="STY4528_fam"/>
    <property type="match status" value="1"/>
</dbReference>
<proteinExistence type="predicted"/>
<evidence type="ECO:0000256" key="1">
    <source>
        <dbReference type="SAM" id="MobiDB-lite"/>
    </source>
</evidence>
<dbReference type="InterPro" id="IPR047749">
    <property type="entry name" value="STY4528-like"/>
</dbReference>
<sequence>MGRRTPPSGTTPVKPLLRDGFVYSGHHHDSVPRALLLDRRLSPLERNAWQVIRLLLNGDGITALPTYERLRPFLTTSPGAAQASTETVARALTVLRLTCWLSLARRRRPGEHNLWQGNLYVLHEAPLTPRDALRLDHDYLTLLGQSLSHASKAVQWVAYDALQSLAEDPLLTTRPLSEPLQRLADWLETASDYALTPPSLNALIVAPPTSDSEGTPTSESEITSPASESEVGLKAPESACLRNPKQVPSTVFSISKSFSTPRANEANAPKLPPGFAQLRPEEQSAALATLQRVDPALRQAVLDEWQVRCEAGGVQRPDAYLFGILQKALRGDFHPWATQTKAKPAPPVPPPPLSAEQRQARLDSARRHLAELRELLGIR</sequence>
<feature type="region of interest" description="Disordered" evidence="1">
    <location>
        <begin position="338"/>
        <end position="358"/>
    </location>
</feature>
<evidence type="ECO:0000313" key="2">
    <source>
        <dbReference type="EMBL" id="AZE54539.1"/>
    </source>
</evidence>
<dbReference type="RefSeq" id="WP_124377323.1">
    <property type="nucleotide sequence ID" value="NZ_CP027754.1"/>
</dbReference>
<organism evidence="2 3">
    <name type="scientific">Pseudomonas synxantha</name>
    <dbReference type="NCBI Taxonomy" id="47883"/>
    <lineage>
        <taxon>Bacteria</taxon>
        <taxon>Pseudomonadati</taxon>
        <taxon>Pseudomonadota</taxon>
        <taxon>Gammaproteobacteria</taxon>
        <taxon>Pseudomonadales</taxon>
        <taxon>Pseudomonadaceae</taxon>
        <taxon>Pseudomonas</taxon>
    </lineage>
</organism>
<feature type="region of interest" description="Disordered" evidence="1">
    <location>
        <begin position="206"/>
        <end position="237"/>
    </location>
</feature>
<accession>A0A3G7U7I3</accession>
<feature type="compositionally biased region" description="Pro residues" evidence="1">
    <location>
        <begin position="344"/>
        <end position="353"/>
    </location>
</feature>
<name>A0A3G7U7I3_9PSED</name>
<evidence type="ECO:0000313" key="3">
    <source>
        <dbReference type="Proteomes" id="UP000268696"/>
    </source>
</evidence>
<gene>
    <name evidence="2" type="ORF">C4K03_2384</name>
</gene>
<feature type="compositionally biased region" description="Polar residues" evidence="1">
    <location>
        <begin position="209"/>
        <end position="227"/>
    </location>
</feature>
<reference evidence="2 3" key="1">
    <citation type="submission" date="2018-03" db="EMBL/GenBank/DDBJ databases">
        <title>Diversity of phytobeneficial traits revealed by whole-genome analysis of worldwide-isolated phenazine-producing Pseudomonas spp.</title>
        <authorList>
            <person name="Biessy A."/>
            <person name="Novinscak A."/>
            <person name="Blom J."/>
            <person name="Leger G."/>
            <person name="Thomashow L.S."/>
            <person name="Cazorla F.M."/>
            <person name="Josic D."/>
            <person name="Filion M."/>
        </authorList>
    </citation>
    <scope>NUCLEOTIDE SEQUENCE [LARGE SCALE GENOMIC DNA]</scope>
    <source>
        <strain evidence="2 3">30B</strain>
    </source>
</reference>
<dbReference type="EMBL" id="CP027754">
    <property type="protein sequence ID" value="AZE54539.1"/>
    <property type="molecule type" value="Genomic_DNA"/>
</dbReference>
<dbReference type="Proteomes" id="UP000268696">
    <property type="component" value="Chromosome"/>
</dbReference>
<protein>
    <submittedName>
        <fullName evidence="2">Uncharacterized protein</fullName>
    </submittedName>
</protein>
<dbReference type="AlphaFoldDB" id="A0A3G7U7I3"/>